<keyword evidence="4" id="KW-1185">Reference proteome</keyword>
<keyword evidence="1" id="KW-0812">Transmembrane</keyword>
<feature type="transmembrane region" description="Helical" evidence="1">
    <location>
        <begin position="35"/>
        <end position="51"/>
    </location>
</feature>
<dbReference type="EMBL" id="JBHSFY010000001">
    <property type="protein sequence ID" value="MFC4475624.1"/>
    <property type="molecule type" value="Genomic_DNA"/>
</dbReference>
<feature type="transmembrane region" description="Helical" evidence="1">
    <location>
        <begin position="57"/>
        <end position="76"/>
    </location>
</feature>
<reference evidence="4" key="1">
    <citation type="journal article" date="2019" name="Int. J. Syst. Evol. Microbiol.">
        <title>The Global Catalogue of Microorganisms (GCM) 10K type strain sequencing project: providing services to taxonomists for standard genome sequencing and annotation.</title>
        <authorList>
            <consortium name="The Broad Institute Genomics Platform"/>
            <consortium name="The Broad Institute Genome Sequencing Center for Infectious Disease"/>
            <person name="Wu L."/>
            <person name="Ma J."/>
        </authorList>
    </citation>
    <scope>NUCLEOTIDE SEQUENCE [LARGE SCALE GENOMIC DNA]</scope>
    <source>
        <strain evidence="4">NBRC 103627</strain>
    </source>
</reference>
<dbReference type="InterPro" id="IPR025588">
    <property type="entry name" value="YcxB-like_C"/>
</dbReference>
<dbReference type="RefSeq" id="WP_379794863.1">
    <property type="nucleotide sequence ID" value="NZ_JBHSFY010000001.1"/>
</dbReference>
<keyword evidence="1" id="KW-1133">Transmembrane helix</keyword>
<feature type="domain" description="YcxB-like C-terminal" evidence="2">
    <location>
        <begin position="104"/>
        <end position="162"/>
    </location>
</feature>
<dbReference type="Pfam" id="PF14317">
    <property type="entry name" value="YcxB"/>
    <property type="match status" value="1"/>
</dbReference>
<protein>
    <submittedName>
        <fullName evidence="3">YcxB family protein</fullName>
    </submittedName>
</protein>
<evidence type="ECO:0000256" key="1">
    <source>
        <dbReference type="SAM" id="Phobius"/>
    </source>
</evidence>
<evidence type="ECO:0000259" key="2">
    <source>
        <dbReference type="Pfam" id="PF14317"/>
    </source>
</evidence>
<dbReference type="Proteomes" id="UP001596003">
    <property type="component" value="Unassembled WGS sequence"/>
</dbReference>
<organism evidence="3 4">
    <name type="scientific">Flavobacterium chungangensis</name>
    <dbReference type="NCBI Taxonomy" id="2708132"/>
    <lineage>
        <taxon>Bacteria</taxon>
        <taxon>Pseudomonadati</taxon>
        <taxon>Bacteroidota</taxon>
        <taxon>Flavobacteriia</taxon>
        <taxon>Flavobacteriales</taxon>
        <taxon>Flavobacteriaceae</taxon>
        <taxon>Flavobacterium</taxon>
    </lineage>
</organism>
<proteinExistence type="predicted"/>
<evidence type="ECO:0000313" key="4">
    <source>
        <dbReference type="Proteomes" id="UP001596003"/>
    </source>
</evidence>
<gene>
    <name evidence="3" type="ORF">ACFO3N_00945</name>
</gene>
<evidence type="ECO:0000313" key="3">
    <source>
        <dbReference type="EMBL" id="MFC4475624.1"/>
    </source>
</evidence>
<keyword evidence="1" id="KW-0472">Membrane</keyword>
<name>A0ABV8Z7W9_9FLAO</name>
<sequence length="182" mass="21711">MELNYSLTENDYLQQQLYIVSKNDFFKKERRNNNIAIIVLVTILALFSFLITKDVFFIYAFLLLLLIYCCVSSRYLKWASRIRLKKYVDSVYLKKCGIITNVKFEENHILTSASIIETKLKFIGFQNISEIEDYFFITFITDENFIIPKKHIEDVSALRNLLKEIAEKRSIDFISELDWKWK</sequence>
<comment type="caution">
    <text evidence="3">The sequence shown here is derived from an EMBL/GenBank/DDBJ whole genome shotgun (WGS) entry which is preliminary data.</text>
</comment>
<accession>A0ABV8Z7W9</accession>